<protein>
    <submittedName>
        <fullName evidence="2">Roadblock/LC7 domain-containing protein</fullName>
    </submittedName>
</protein>
<accession>A0ABP7C8K4</accession>
<dbReference type="RefSeq" id="WP_112227420.1">
    <property type="nucleotide sequence ID" value="NZ_BAABBE010000042.1"/>
</dbReference>
<gene>
    <name evidence="2" type="ORF">GCM10022267_82380</name>
</gene>
<evidence type="ECO:0000313" key="3">
    <source>
        <dbReference type="Proteomes" id="UP001500711"/>
    </source>
</evidence>
<dbReference type="SUPFAM" id="SSF103196">
    <property type="entry name" value="Roadblock/LC7 domain"/>
    <property type="match status" value="1"/>
</dbReference>
<dbReference type="InterPro" id="IPR053141">
    <property type="entry name" value="Mycobact_SerProt_Inhib_Rv3364c"/>
</dbReference>
<evidence type="ECO:0000259" key="1">
    <source>
        <dbReference type="SMART" id="SM00960"/>
    </source>
</evidence>
<sequence length="145" mass="15004">MTALPAARTSVEAQNFNWLVTRFAQSTPGALAAIAVSSDGLLIATSPELVRENADRLAAITSAMLSLAGGVSDCHPLGPPDKVIVELGHGYLMVCTISIGCALGVLASKQASLGTIGYEMAMFANRASSVLTPQVIEELKFTAGR</sequence>
<name>A0ABP7C8K4_9PSEU</name>
<dbReference type="PANTHER" id="PTHR36222:SF1">
    <property type="entry name" value="SERINE PROTEASE INHIBITOR RV3364C"/>
    <property type="match status" value="1"/>
</dbReference>
<keyword evidence="3" id="KW-1185">Reference proteome</keyword>
<dbReference type="Proteomes" id="UP001500711">
    <property type="component" value="Unassembled WGS sequence"/>
</dbReference>
<proteinExistence type="predicted"/>
<feature type="domain" description="Roadblock/LAMTOR2" evidence="1">
    <location>
        <begin position="17"/>
        <end position="107"/>
    </location>
</feature>
<dbReference type="InterPro" id="IPR004942">
    <property type="entry name" value="Roadblock/LAMTOR2_dom"/>
</dbReference>
<dbReference type="Gene3D" id="3.30.450.30">
    <property type="entry name" value="Dynein light chain 2a, cytoplasmic"/>
    <property type="match status" value="1"/>
</dbReference>
<comment type="caution">
    <text evidence="2">The sequence shown here is derived from an EMBL/GenBank/DDBJ whole genome shotgun (WGS) entry which is preliminary data.</text>
</comment>
<reference evidence="3" key="1">
    <citation type="journal article" date="2019" name="Int. J. Syst. Evol. Microbiol.">
        <title>The Global Catalogue of Microorganisms (GCM) 10K type strain sequencing project: providing services to taxonomists for standard genome sequencing and annotation.</title>
        <authorList>
            <consortium name="The Broad Institute Genomics Platform"/>
            <consortium name="The Broad Institute Genome Sequencing Center for Infectious Disease"/>
            <person name="Wu L."/>
            <person name="Ma J."/>
        </authorList>
    </citation>
    <scope>NUCLEOTIDE SEQUENCE [LARGE SCALE GENOMIC DNA]</scope>
    <source>
        <strain evidence="3">JCM 17494</strain>
    </source>
</reference>
<dbReference type="Pfam" id="PF03259">
    <property type="entry name" value="Robl_LC7"/>
    <property type="match status" value="1"/>
</dbReference>
<evidence type="ECO:0000313" key="2">
    <source>
        <dbReference type="EMBL" id="GAA3683097.1"/>
    </source>
</evidence>
<dbReference type="SMART" id="SM00960">
    <property type="entry name" value="Robl_LC7"/>
    <property type="match status" value="1"/>
</dbReference>
<organism evidence="2 3">
    <name type="scientific">Lentzea roselyniae</name>
    <dbReference type="NCBI Taxonomy" id="531940"/>
    <lineage>
        <taxon>Bacteria</taxon>
        <taxon>Bacillati</taxon>
        <taxon>Actinomycetota</taxon>
        <taxon>Actinomycetes</taxon>
        <taxon>Pseudonocardiales</taxon>
        <taxon>Pseudonocardiaceae</taxon>
        <taxon>Lentzea</taxon>
    </lineage>
</organism>
<dbReference type="PANTHER" id="PTHR36222">
    <property type="entry name" value="SERINE PROTEASE INHIBITOR RV3364C"/>
    <property type="match status" value="1"/>
</dbReference>
<dbReference type="EMBL" id="BAABBE010000042">
    <property type="protein sequence ID" value="GAA3683097.1"/>
    <property type="molecule type" value="Genomic_DNA"/>
</dbReference>